<protein>
    <submittedName>
        <fullName evidence="1">Uncharacterized protein</fullName>
    </submittedName>
</protein>
<accession>A0A1M4MJE1</accession>
<dbReference type="EMBL" id="FMID01000024">
    <property type="protein sequence ID" value="SCL75041.1"/>
    <property type="molecule type" value="Genomic_DNA"/>
</dbReference>
<dbReference type="AlphaFoldDB" id="A0A1M4MJE1"/>
<organism evidence="1 2">
    <name type="scientific">Methanoculleus chikugoensis</name>
    <dbReference type="NCBI Taxonomy" id="118126"/>
    <lineage>
        <taxon>Archaea</taxon>
        <taxon>Methanobacteriati</taxon>
        <taxon>Methanobacteriota</taxon>
        <taxon>Stenosarchaea group</taxon>
        <taxon>Methanomicrobia</taxon>
        <taxon>Methanomicrobiales</taxon>
        <taxon>Methanomicrobiaceae</taxon>
        <taxon>Methanoculleus</taxon>
    </lineage>
</organism>
<name>A0A1M4MJE1_9EURY</name>
<dbReference type="RefSeq" id="WP_074369330.1">
    <property type="nucleotide sequence ID" value="NZ_FMID01000024.1"/>
</dbReference>
<evidence type="ECO:0000313" key="2">
    <source>
        <dbReference type="Proteomes" id="UP000184671"/>
    </source>
</evidence>
<reference evidence="1 2" key="1">
    <citation type="submission" date="2016-08" db="EMBL/GenBank/DDBJ databases">
        <authorList>
            <person name="Seilhamer J.J."/>
        </authorList>
    </citation>
    <scope>NUCLEOTIDE SEQUENCE [LARGE SCALE GENOMIC DNA]</scope>
    <source>
        <strain evidence="1">L21-II-0</strain>
    </source>
</reference>
<dbReference type="OrthoDB" id="106765at2157"/>
<gene>
    <name evidence="1" type="ORF">L21_0930</name>
</gene>
<evidence type="ECO:0000313" key="1">
    <source>
        <dbReference type="EMBL" id="SCL75041.1"/>
    </source>
</evidence>
<dbReference type="Proteomes" id="UP000184671">
    <property type="component" value="Unassembled WGS sequence"/>
</dbReference>
<dbReference type="STRING" id="118126.L21_0930"/>
<sequence length="110" mass="12501">MKRCIQSEKGEILLDTDRDAWLYLAPRGGDAGGAFGRGRDLYLHEEEGLPDIYYIHTWSMEPGEDEQLQPISIVSAEEFLESRGLVLAAYPEQRGSWILRSYGYGIAEEF</sequence>
<proteinExistence type="predicted"/>